<organism evidence="11">
    <name type="scientific">Ornithinibacillus sp. 4-3</name>
    <dbReference type="NCBI Taxonomy" id="3231488"/>
    <lineage>
        <taxon>Bacteria</taxon>
        <taxon>Bacillati</taxon>
        <taxon>Bacillota</taxon>
        <taxon>Bacilli</taxon>
        <taxon>Bacillales</taxon>
        <taxon>Bacillaceae</taxon>
        <taxon>Ornithinibacillus</taxon>
    </lineage>
</organism>
<evidence type="ECO:0000256" key="6">
    <source>
        <dbReference type="ARBA" id="ARBA00023204"/>
    </source>
</evidence>
<keyword evidence="3 8" id="KW-0489">Methyltransferase</keyword>
<dbReference type="InterPro" id="IPR023546">
    <property type="entry name" value="MGMT"/>
</dbReference>
<dbReference type="InterPro" id="IPR036217">
    <property type="entry name" value="MethylDNA_cys_MeTrfase_DNAb"/>
</dbReference>
<dbReference type="Gene3D" id="1.10.10.10">
    <property type="entry name" value="Winged helix-like DNA-binding domain superfamily/Winged helix DNA-binding domain"/>
    <property type="match status" value="1"/>
</dbReference>
<evidence type="ECO:0000313" key="11">
    <source>
        <dbReference type="EMBL" id="XDK33807.1"/>
    </source>
</evidence>
<evidence type="ECO:0000256" key="1">
    <source>
        <dbReference type="ARBA" id="ARBA00001286"/>
    </source>
</evidence>
<feature type="active site" description="Nucleophile; methyl group acceptor" evidence="8">
    <location>
        <position position="141"/>
    </location>
</feature>
<evidence type="ECO:0000256" key="2">
    <source>
        <dbReference type="ARBA" id="ARBA00008711"/>
    </source>
</evidence>
<comment type="similarity">
    <text evidence="2 8">Belongs to the MGMT family.</text>
</comment>
<comment type="miscellaneous">
    <text evidence="8">This enzyme catalyzes only one turnover and therefore is not strictly catalytic. According to one definition, an enzyme is a biocatalyst that acts repeatedly and over many reaction cycles.</text>
</comment>
<keyword evidence="4 8" id="KW-0808">Transferase</keyword>
<dbReference type="HAMAP" id="MF_00772">
    <property type="entry name" value="OGT"/>
    <property type="match status" value="1"/>
</dbReference>
<evidence type="ECO:0000259" key="9">
    <source>
        <dbReference type="Pfam" id="PF01035"/>
    </source>
</evidence>
<dbReference type="InterPro" id="IPR036388">
    <property type="entry name" value="WH-like_DNA-bd_sf"/>
</dbReference>
<dbReference type="InterPro" id="IPR014048">
    <property type="entry name" value="MethylDNA_cys_MeTrfase_DNA-bd"/>
</dbReference>
<dbReference type="PANTHER" id="PTHR10815:SF13">
    <property type="entry name" value="METHYLATED-DNA--PROTEIN-CYSTEINE METHYLTRANSFERASE"/>
    <property type="match status" value="1"/>
</dbReference>
<feature type="domain" description="Methylguanine DNA methyltransferase ribonuclease-like" evidence="10">
    <location>
        <begin position="6"/>
        <end position="82"/>
    </location>
</feature>
<comment type="catalytic activity">
    <reaction evidence="7 8">
        <text>a 6-O-methyl-2'-deoxyguanosine in DNA + L-cysteinyl-[protein] = S-methyl-L-cysteinyl-[protein] + a 2'-deoxyguanosine in DNA</text>
        <dbReference type="Rhea" id="RHEA:24000"/>
        <dbReference type="Rhea" id="RHEA-COMP:10131"/>
        <dbReference type="Rhea" id="RHEA-COMP:10132"/>
        <dbReference type="Rhea" id="RHEA-COMP:11367"/>
        <dbReference type="Rhea" id="RHEA-COMP:11368"/>
        <dbReference type="ChEBI" id="CHEBI:29950"/>
        <dbReference type="ChEBI" id="CHEBI:82612"/>
        <dbReference type="ChEBI" id="CHEBI:85445"/>
        <dbReference type="ChEBI" id="CHEBI:85448"/>
        <dbReference type="EC" id="2.1.1.63"/>
    </reaction>
</comment>
<dbReference type="SUPFAM" id="SSF46767">
    <property type="entry name" value="Methylated DNA-protein cysteine methyltransferase, C-terminal domain"/>
    <property type="match status" value="1"/>
</dbReference>
<reference evidence="11" key="1">
    <citation type="submission" date="2024-07" db="EMBL/GenBank/DDBJ databases">
        <title>Halotolerant mesophilic bacterium Ornithinibacillus sp. 4-3, sp. nov., isolated from soil.</title>
        <authorList>
            <person name="Sidarenka A.V."/>
            <person name="Guliayeva D.E."/>
            <person name="Leanovich S.I."/>
            <person name="Hileuskaya K.S."/>
            <person name="Akhremchuk A.E."/>
            <person name="Sikolenko M.A."/>
            <person name="Valentovich L.N."/>
        </authorList>
    </citation>
    <scope>NUCLEOTIDE SEQUENCE</scope>
    <source>
        <strain evidence="11">4-3</strain>
    </source>
</reference>
<keyword evidence="6 8" id="KW-0234">DNA repair</keyword>
<dbReference type="InterPro" id="IPR008332">
    <property type="entry name" value="MethylG_MeTrfase_N"/>
</dbReference>
<keyword evidence="8" id="KW-0963">Cytoplasm</keyword>
<accession>A0AB39HQV6</accession>
<evidence type="ECO:0000256" key="4">
    <source>
        <dbReference type="ARBA" id="ARBA00022679"/>
    </source>
</evidence>
<protein>
    <recommendedName>
        <fullName evidence="8">Methylated-DNA--protein-cysteine methyltransferase</fullName>
        <ecNumber evidence="8">2.1.1.63</ecNumber>
    </recommendedName>
    <alternativeName>
        <fullName evidence="8">6-O-methylguanine-DNA methyltransferase</fullName>
        <shortName evidence="8">MGMT</shortName>
    </alternativeName>
    <alternativeName>
        <fullName evidence="8">O-6-methylguanine-DNA-alkyltransferase</fullName>
    </alternativeName>
</protein>
<comment type="function">
    <text evidence="8">Involved in the cellular defense against the biological effects of O6-methylguanine (O6-MeG) and O4-methylthymine (O4-MeT) in DNA. Repairs the methylated nucleobase in DNA by stoichiometrically transferring the methyl group to a cysteine residue in the enzyme. This is a suicide reaction: the enzyme is irreversibly inactivated.</text>
</comment>
<keyword evidence="5 8" id="KW-0227">DNA damage</keyword>
<feature type="domain" description="Methylated-DNA-[protein]-cysteine S-methyltransferase DNA binding" evidence="9">
    <location>
        <begin position="90"/>
        <end position="169"/>
    </location>
</feature>
<dbReference type="RefSeq" id="WP_368654485.1">
    <property type="nucleotide sequence ID" value="NZ_CP162599.1"/>
</dbReference>
<sequence length="171" mass="19693">MSETIIYYEEMDSPIGPLLLMVHDEKAIRIDFGRLTDVKERIEKWLNRYFPNAVFVCEPKKLQHIKQQLEAYFAKQQTAFEFDYQFYGTSFQKQVWEALFTVPYGETKAYKDIAIAVNNPKAVRAIGGAVNKNPMSIFSPCHRIIGMNGKLVGYGGGLDKKKYLLKLENIL</sequence>
<proteinExistence type="inferred from homology"/>
<dbReference type="GO" id="GO:0006307">
    <property type="term" value="P:DNA alkylation repair"/>
    <property type="evidence" value="ECO:0007669"/>
    <property type="project" value="UniProtKB-UniRule"/>
</dbReference>
<dbReference type="SUPFAM" id="SSF53155">
    <property type="entry name" value="Methylated DNA-protein cysteine methyltransferase domain"/>
    <property type="match status" value="1"/>
</dbReference>
<dbReference type="PANTHER" id="PTHR10815">
    <property type="entry name" value="METHYLATED-DNA--PROTEIN-CYSTEINE METHYLTRANSFERASE"/>
    <property type="match status" value="1"/>
</dbReference>
<evidence type="ECO:0000256" key="8">
    <source>
        <dbReference type="HAMAP-Rule" id="MF_00772"/>
    </source>
</evidence>
<name>A0AB39HQV6_9BACI</name>
<dbReference type="Gene3D" id="3.30.160.70">
    <property type="entry name" value="Methylated DNA-protein cysteine methyltransferase domain"/>
    <property type="match status" value="1"/>
</dbReference>
<evidence type="ECO:0000256" key="3">
    <source>
        <dbReference type="ARBA" id="ARBA00022603"/>
    </source>
</evidence>
<comment type="subcellular location">
    <subcellularLocation>
        <location evidence="8">Cytoplasm</location>
    </subcellularLocation>
</comment>
<dbReference type="GO" id="GO:0003908">
    <property type="term" value="F:methylated-DNA-[protein]-cysteine S-methyltransferase activity"/>
    <property type="evidence" value="ECO:0007669"/>
    <property type="project" value="UniProtKB-UniRule"/>
</dbReference>
<dbReference type="NCBIfam" id="TIGR00589">
    <property type="entry name" value="ogt"/>
    <property type="match status" value="1"/>
</dbReference>
<dbReference type="GO" id="GO:0032259">
    <property type="term" value="P:methylation"/>
    <property type="evidence" value="ECO:0007669"/>
    <property type="project" value="UniProtKB-KW"/>
</dbReference>
<dbReference type="Pfam" id="PF01035">
    <property type="entry name" value="DNA_binding_1"/>
    <property type="match status" value="1"/>
</dbReference>
<evidence type="ECO:0000256" key="5">
    <source>
        <dbReference type="ARBA" id="ARBA00022763"/>
    </source>
</evidence>
<dbReference type="GO" id="GO:0005737">
    <property type="term" value="C:cytoplasm"/>
    <property type="evidence" value="ECO:0007669"/>
    <property type="project" value="UniProtKB-SubCell"/>
</dbReference>
<evidence type="ECO:0000256" key="7">
    <source>
        <dbReference type="ARBA" id="ARBA00049348"/>
    </source>
</evidence>
<dbReference type="InterPro" id="IPR036631">
    <property type="entry name" value="MGMT_N_sf"/>
</dbReference>
<dbReference type="Pfam" id="PF02870">
    <property type="entry name" value="Methyltransf_1N"/>
    <property type="match status" value="1"/>
</dbReference>
<dbReference type="EMBL" id="CP162599">
    <property type="protein sequence ID" value="XDK33807.1"/>
    <property type="molecule type" value="Genomic_DNA"/>
</dbReference>
<dbReference type="AlphaFoldDB" id="A0AB39HQV6"/>
<comment type="catalytic activity">
    <reaction evidence="1 8">
        <text>a 4-O-methyl-thymidine in DNA + L-cysteinyl-[protein] = a thymidine in DNA + S-methyl-L-cysteinyl-[protein]</text>
        <dbReference type="Rhea" id="RHEA:53428"/>
        <dbReference type="Rhea" id="RHEA-COMP:10131"/>
        <dbReference type="Rhea" id="RHEA-COMP:10132"/>
        <dbReference type="Rhea" id="RHEA-COMP:13555"/>
        <dbReference type="Rhea" id="RHEA-COMP:13556"/>
        <dbReference type="ChEBI" id="CHEBI:29950"/>
        <dbReference type="ChEBI" id="CHEBI:82612"/>
        <dbReference type="ChEBI" id="CHEBI:137386"/>
        <dbReference type="ChEBI" id="CHEBI:137387"/>
        <dbReference type="EC" id="2.1.1.63"/>
    </reaction>
</comment>
<dbReference type="EC" id="2.1.1.63" evidence="8"/>
<dbReference type="CDD" id="cd06445">
    <property type="entry name" value="ATase"/>
    <property type="match status" value="1"/>
</dbReference>
<dbReference type="FunFam" id="1.10.10.10:FF:000214">
    <property type="entry name" value="Methylated-DNA--protein-cysteine methyltransferase"/>
    <property type="match status" value="1"/>
</dbReference>
<gene>
    <name evidence="11" type="ORF">AB4Y30_05490</name>
</gene>
<evidence type="ECO:0000259" key="10">
    <source>
        <dbReference type="Pfam" id="PF02870"/>
    </source>
</evidence>